<dbReference type="InterPro" id="IPR007712">
    <property type="entry name" value="RelE/ParE_toxin"/>
</dbReference>
<gene>
    <name evidence="3" type="ORF">HNR07_007010</name>
</gene>
<dbReference type="PANTHER" id="PTHR35601:SF1">
    <property type="entry name" value="TOXIN RELE"/>
    <property type="match status" value="1"/>
</dbReference>
<reference evidence="3 4" key="1">
    <citation type="submission" date="2020-08" db="EMBL/GenBank/DDBJ databases">
        <title>Sequencing the genomes of 1000 actinobacteria strains.</title>
        <authorList>
            <person name="Klenk H.-P."/>
        </authorList>
    </citation>
    <scope>NUCLEOTIDE SEQUENCE [LARGE SCALE GENOMIC DNA]</scope>
    <source>
        <strain evidence="3 4">DSM 44598</strain>
    </source>
</reference>
<dbReference type="Gene3D" id="3.30.2310.20">
    <property type="entry name" value="RelE-like"/>
    <property type="match status" value="1"/>
</dbReference>
<dbReference type="EMBL" id="JACHDO010000002">
    <property type="protein sequence ID" value="MBB5495791.1"/>
    <property type="molecule type" value="Genomic_DNA"/>
</dbReference>
<comment type="caution">
    <text evidence="3">The sequence shown here is derived from an EMBL/GenBank/DDBJ whole genome shotgun (WGS) entry which is preliminary data.</text>
</comment>
<sequence length="90" mass="10124">MTDQAYAVRFDAPAAKQVGKLDKPVQRRVLDKAHALAKDPRPPGCVQIKGAVDLWRVRVGDYRIVYTIRDGELLVLVLSVAHRGEVYRNL</sequence>
<dbReference type="InterPro" id="IPR035093">
    <property type="entry name" value="RelE/ParE_toxin_dom_sf"/>
</dbReference>
<dbReference type="AlphaFoldDB" id="A0A840WRZ1"/>
<evidence type="ECO:0000313" key="4">
    <source>
        <dbReference type="Proteomes" id="UP000579647"/>
    </source>
</evidence>
<evidence type="ECO:0000256" key="2">
    <source>
        <dbReference type="ARBA" id="ARBA00022649"/>
    </source>
</evidence>
<evidence type="ECO:0000256" key="1">
    <source>
        <dbReference type="ARBA" id="ARBA00006226"/>
    </source>
</evidence>
<name>A0A840WRZ1_9ACTN</name>
<dbReference type="PANTHER" id="PTHR35601">
    <property type="entry name" value="TOXIN RELE"/>
    <property type="match status" value="1"/>
</dbReference>
<dbReference type="RefSeq" id="WP_184373174.1">
    <property type="nucleotide sequence ID" value="NZ_JACHDO010000002.1"/>
</dbReference>
<keyword evidence="4" id="KW-1185">Reference proteome</keyword>
<keyword evidence="2" id="KW-1277">Toxin-antitoxin system</keyword>
<accession>A0A840WRZ1</accession>
<dbReference type="SUPFAM" id="SSF143011">
    <property type="entry name" value="RelE-like"/>
    <property type="match status" value="1"/>
</dbReference>
<proteinExistence type="inferred from homology"/>
<protein>
    <submittedName>
        <fullName evidence="3">mRNA interferase RelE/StbE</fullName>
    </submittedName>
</protein>
<evidence type="ECO:0000313" key="3">
    <source>
        <dbReference type="EMBL" id="MBB5495791.1"/>
    </source>
</evidence>
<comment type="similarity">
    <text evidence="1">Belongs to the RelE toxin family.</text>
</comment>
<organism evidence="3 4">
    <name type="scientific">Nocardiopsis metallicus</name>
    <dbReference type="NCBI Taxonomy" id="179819"/>
    <lineage>
        <taxon>Bacteria</taxon>
        <taxon>Bacillati</taxon>
        <taxon>Actinomycetota</taxon>
        <taxon>Actinomycetes</taxon>
        <taxon>Streptosporangiales</taxon>
        <taxon>Nocardiopsidaceae</taxon>
        <taxon>Nocardiopsis</taxon>
    </lineage>
</organism>
<dbReference type="Proteomes" id="UP000579647">
    <property type="component" value="Unassembled WGS sequence"/>
</dbReference>
<dbReference type="Pfam" id="PF05016">
    <property type="entry name" value="ParE_toxin"/>
    <property type="match status" value="1"/>
</dbReference>